<reference evidence="1 2" key="2">
    <citation type="submission" date="2017-04" db="EMBL/GenBank/DDBJ databases">
        <title>CpG methylation of centromeres and impact of large insertions on vertebrate speciation.</title>
        <authorList>
            <person name="Ichikawa K."/>
            <person name="Yoshimura J."/>
            <person name="Morishita S."/>
        </authorList>
    </citation>
    <scope>NUCLEOTIDE SEQUENCE</scope>
    <source>
        <strain evidence="1 2">HNI</strain>
    </source>
</reference>
<dbReference type="InterPro" id="IPR036388">
    <property type="entry name" value="WH-like_DNA-bd_sf"/>
</dbReference>
<dbReference type="Ensembl" id="ENSORLT00020027618.1">
    <property type="protein sequence ID" value="ENSORLP00020018699.1"/>
    <property type="gene ID" value="ENSORLG00020019653.1"/>
</dbReference>
<accession>A0A3P9LDD0</accession>
<sequence>MRLKELPEELRDLMVALRHRSVQGYEISTALKVLKSTMTSIILKEKKFRIAKTLPGLASVTSICVCRWFDTKNPANTAAAVQMFLFWQFEFK</sequence>
<evidence type="ECO:0000313" key="1">
    <source>
        <dbReference type="Ensembl" id="ENSORLP00020018699.1"/>
    </source>
</evidence>
<dbReference type="AlphaFoldDB" id="A0A3P9LDD0"/>
<reference key="1">
    <citation type="journal article" date="2007" name="Nature">
        <title>The medaka draft genome and insights into vertebrate genome evolution.</title>
        <authorList>
            <person name="Kasahara M."/>
            <person name="Naruse K."/>
            <person name="Sasaki S."/>
            <person name="Nakatani Y."/>
            <person name="Qu W."/>
            <person name="Ahsan B."/>
            <person name="Yamada T."/>
            <person name="Nagayasu Y."/>
            <person name="Doi K."/>
            <person name="Kasai Y."/>
            <person name="Jindo T."/>
            <person name="Kobayashi D."/>
            <person name="Shimada A."/>
            <person name="Toyoda A."/>
            <person name="Kuroki Y."/>
            <person name="Fujiyama A."/>
            <person name="Sasaki T."/>
            <person name="Shimizu A."/>
            <person name="Asakawa S."/>
            <person name="Shimizu N."/>
            <person name="Hashimoto S."/>
            <person name="Yang J."/>
            <person name="Lee Y."/>
            <person name="Matsushima K."/>
            <person name="Sugano S."/>
            <person name="Sakaizumi M."/>
            <person name="Narita T."/>
            <person name="Ohishi K."/>
            <person name="Haga S."/>
            <person name="Ohta F."/>
            <person name="Nomoto H."/>
            <person name="Nogata K."/>
            <person name="Morishita T."/>
            <person name="Endo T."/>
            <person name="Shin-I T."/>
            <person name="Takeda H."/>
            <person name="Morishita S."/>
            <person name="Kohara Y."/>
        </authorList>
    </citation>
    <scope>NUCLEOTIDE SEQUENCE [LARGE SCALE GENOMIC DNA]</scope>
    <source>
        <strain>Hd-rR</strain>
    </source>
</reference>
<proteinExistence type="predicted"/>
<evidence type="ECO:0000313" key="2">
    <source>
        <dbReference type="Proteomes" id="UP000265180"/>
    </source>
</evidence>
<organism evidence="1 2">
    <name type="scientific">Oryzias latipes</name>
    <name type="common">Japanese rice fish</name>
    <name type="synonym">Japanese killifish</name>
    <dbReference type="NCBI Taxonomy" id="8090"/>
    <lineage>
        <taxon>Eukaryota</taxon>
        <taxon>Metazoa</taxon>
        <taxon>Chordata</taxon>
        <taxon>Craniata</taxon>
        <taxon>Vertebrata</taxon>
        <taxon>Euteleostomi</taxon>
        <taxon>Actinopterygii</taxon>
        <taxon>Neopterygii</taxon>
        <taxon>Teleostei</taxon>
        <taxon>Neoteleostei</taxon>
        <taxon>Acanthomorphata</taxon>
        <taxon>Ovalentaria</taxon>
        <taxon>Atherinomorphae</taxon>
        <taxon>Beloniformes</taxon>
        <taxon>Adrianichthyidae</taxon>
        <taxon>Oryziinae</taxon>
        <taxon>Oryzias</taxon>
    </lineage>
</organism>
<name>A0A3P9LDD0_ORYLA</name>
<reference evidence="1" key="3">
    <citation type="submission" date="2025-08" db="UniProtKB">
        <authorList>
            <consortium name="Ensembl"/>
        </authorList>
    </citation>
    <scope>IDENTIFICATION</scope>
    <source>
        <strain evidence="1">HNI</strain>
    </source>
</reference>
<reference evidence="1" key="4">
    <citation type="submission" date="2025-09" db="UniProtKB">
        <authorList>
            <consortium name="Ensembl"/>
        </authorList>
    </citation>
    <scope>IDENTIFICATION</scope>
    <source>
        <strain evidence="1">HNI</strain>
    </source>
</reference>
<dbReference type="Proteomes" id="UP000265180">
    <property type="component" value="Chromosome 1"/>
</dbReference>
<dbReference type="Gene3D" id="1.10.10.10">
    <property type="entry name" value="Winged helix-like DNA-binding domain superfamily/Winged helix DNA-binding domain"/>
    <property type="match status" value="1"/>
</dbReference>
<protein>
    <submittedName>
        <fullName evidence="1">Uncharacterized protein</fullName>
    </submittedName>
</protein>